<dbReference type="Pfam" id="PF12697">
    <property type="entry name" value="Abhydrolase_6"/>
    <property type="match status" value="1"/>
</dbReference>
<evidence type="ECO:0000313" key="3">
    <source>
        <dbReference type="Proteomes" id="UP000631114"/>
    </source>
</evidence>
<keyword evidence="3" id="KW-1185">Reference proteome</keyword>
<dbReference type="InterPro" id="IPR029058">
    <property type="entry name" value="AB_hydrolase_fold"/>
</dbReference>
<dbReference type="Gene3D" id="3.40.50.1820">
    <property type="entry name" value="alpha/beta hydrolase"/>
    <property type="match status" value="1"/>
</dbReference>
<dbReference type="GO" id="GO:0080030">
    <property type="term" value="F:methyl indole-3-acetate esterase activity"/>
    <property type="evidence" value="ECO:0007669"/>
    <property type="project" value="TreeGrafter"/>
</dbReference>
<gene>
    <name evidence="2" type="ORF">IFM89_032057</name>
</gene>
<dbReference type="SUPFAM" id="SSF53474">
    <property type="entry name" value="alpha/beta-Hydrolases"/>
    <property type="match status" value="1"/>
</dbReference>
<comment type="caution">
    <text evidence="2">The sequence shown here is derived from an EMBL/GenBank/DDBJ whole genome shotgun (WGS) entry which is preliminary data.</text>
</comment>
<dbReference type="OrthoDB" id="408373at2759"/>
<name>A0A835I7G6_9MAGN</name>
<dbReference type="GO" id="GO:0009694">
    <property type="term" value="P:jasmonic acid metabolic process"/>
    <property type="evidence" value="ECO:0007669"/>
    <property type="project" value="TreeGrafter"/>
</dbReference>
<evidence type="ECO:0000313" key="2">
    <source>
        <dbReference type="EMBL" id="KAF9611388.1"/>
    </source>
</evidence>
<organism evidence="2 3">
    <name type="scientific">Coptis chinensis</name>
    <dbReference type="NCBI Taxonomy" id="261450"/>
    <lineage>
        <taxon>Eukaryota</taxon>
        <taxon>Viridiplantae</taxon>
        <taxon>Streptophyta</taxon>
        <taxon>Embryophyta</taxon>
        <taxon>Tracheophyta</taxon>
        <taxon>Spermatophyta</taxon>
        <taxon>Magnoliopsida</taxon>
        <taxon>Ranunculales</taxon>
        <taxon>Ranunculaceae</taxon>
        <taxon>Coptidoideae</taxon>
        <taxon>Coptis</taxon>
    </lineage>
</organism>
<dbReference type="EMBL" id="JADFTS010000004">
    <property type="protein sequence ID" value="KAF9611388.1"/>
    <property type="molecule type" value="Genomic_DNA"/>
</dbReference>
<dbReference type="PANTHER" id="PTHR10992">
    <property type="entry name" value="METHYLESTERASE FAMILY MEMBER"/>
    <property type="match status" value="1"/>
</dbReference>
<dbReference type="Proteomes" id="UP000631114">
    <property type="component" value="Unassembled WGS sequence"/>
</dbReference>
<reference evidence="2 3" key="1">
    <citation type="submission" date="2020-10" db="EMBL/GenBank/DDBJ databases">
        <title>The Coptis chinensis genome and diversification of protoberbering-type alkaloids.</title>
        <authorList>
            <person name="Wang B."/>
            <person name="Shu S."/>
            <person name="Song C."/>
            <person name="Liu Y."/>
        </authorList>
    </citation>
    <scope>NUCLEOTIDE SEQUENCE [LARGE SCALE GENOMIC DNA]</scope>
    <source>
        <strain evidence="2">HL-2020</strain>
        <tissue evidence="2">Leaf</tissue>
    </source>
</reference>
<dbReference type="InterPro" id="IPR000073">
    <property type="entry name" value="AB_hydrolase_1"/>
</dbReference>
<dbReference type="AlphaFoldDB" id="A0A835I7G6"/>
<sequence>MENTKSHFVLVHGGCHGAWCWYKLATLLKSSGYRVTTLDMAASGINLTQVEEVQLISEYSKPLMDHLASLPSDEKVILVGHSFGGITISWAMERFPDKIAVAVFVTAFMPGPDLSLTTLVHEYYNRLDSQLDNKFFFDNGIDKRPTSFVFGNEFLSSKLYQHCPPEDLTLAQMLVRPLFLLGDDNIIEDVSFSKEKYGSVRRVYILSGEDKIIKQDFQQWMIENNPTEEVKEITNADHMVMLSKPQELCAHLQAISQTYS</sequence>
<dbReference type="PANTHER" id="PTHR10992:SF943">
    <property type="entry name" value="METHYLESTERASE 10"/>
    <property type="match status" value="1"/>
</dbReference>
<dbReference type="GO" id="GO:0080031">
    <property type="term" value="F:methyl salicylate esterase activity"/>
    <property type="evidence" value="ECO:0007669"/>
    <property type="project" value="TreeGrafter"/>
</dbReference>
<dbReference type="GO" id="GO:0009696">
    <property type="term" value="P:salicylic acid metabolic process"/>
    <property type="evidence" value="ECO:0007669"/>
    <property type="project" value="TreeGrafter"/>
</dbReference>
<accession>A0A835I7G6</accession>
<dbReference type="InterPro" id="IPR045889">
    <property type="entry name" value="MES/HNL"/>
</dbReference>
<protein>
    <recommendedName>
        <fullName evidence="1">AB hydrolase-1 domain-containing protein</fullName>
    </recommendedName>
</protein>
<feature type="domain" description="AB hydrolase-1" evidence="1">
    <location>
        <begin position="8"/>
        <end position="249"/>
    </location>
</feature>
<dbReference type="GO" id="GO:0080032">
    <property type="term" value="F:methyl jasmonate esterase activity"/>
    <property type="evidence" value="ECO:0007669"/>
    <property type="project" value="TreeGrafter"/>
</dbReference>
<dbReference type="FunFam" id="3.40.50.1820:FF:000051">
    <property type="entry name" value="(S)-hydroxynitrile lyase"/>
    <property type="match status" value="1"/>
</dbReference>
<proteinExistence type="predicted"/>
<evidence type="ECO:0000259" key="1">
    <source>
        <dbReference type="Pfam" id="PF12697"/>
    </source>
</evidence>